<sequence length="387" mass="39188">MALTCGRVTPRTSFSPTMKHRLLFWLVLLSAAWAHTSAAAIITATLTNTSFCRGATVQVLYTVDVPFSTNNVFTAQLSDETGSFAAPVSIGALAGTAGGTITATLPQNAVTGAAYRVRVVASSPSTVGADNGTDLTITNIGAVTAGSNGPPCVGGNLLLTATAVPGASYSWTGPAGFTSLLQNPTIANVDPNRSGTYTVTASLNGCTATSQVTVTVNPATSAAPTVSVQYNGPTTTLTSSAAPAGGAYQWYLNGQPISGATAQTYVVTGSAQFGSYTVVVTSAQGCASPASAPLTVTAAADPLAAAALELYPNPTRTGRLTLTLTGYAKPLELSIFDAVGRVVYRASLRPAASGATQELDLSPLPVGAYLLRASSADGTLIRRIVRQ</sequence>
<feature type="domain" description="Secretion system C-terminal sorting" evidence="2">
    <location>
        <begin position="310"/>
        <end position="385"/>
    </location>
</feature>
<protein>
    <submittedName>
        <fullName evidence="3">T9SS type A sorting domain-containing protein</fullName>
    </submittedName>
</protein>
<evidence type="ECO:0000313" key="4">
    <source>
        <dbReference type="Proteomes" id="UP000282184"/>
    </source>
</evidence>
<keyword evidence="1" id="KW-0732">Signal</keyword>
<keyword evidence="4" id="KW-1185">Reference proteome</keyword>
<dbReference type="OrthoDB" id="602637at2"/>
<dbReference type="AlphaFoldDB" id="A0A431U8Z1"/>
<dbReference type="NCBIfam" id="TIGR04183">
    <property type="entry name" value="Por_Secre_tail"/>
    <property type="match status" value="1"/>
</dbReference>
<evidence type="ECO:0000256" key="1">
    <source>
        <dbReference type="SAM" id="SignalP"/>
    </source>
</evidence>
<dbReference type="Gene3D" id="2.60.40.10">
    <property type="entry name" value="Immunoglobulins"/>
    <property type="match status" value="2"/>
</dbReference>
<feature type="chain" id="PRO_5019031860" evidence="1">
    <location>
        <begin position="35"/>
        <end position="387"/>
    </location>
</feature>
<dbReference type="InterPro" id="IPR013783">
    <property type="entry name" value="Ig-like_fold"/>
</dbReference>
<accession>A0A431U8Z1</accession>
<reference evidence="3 4" key="1">
    <citation type="submission" date="2018-12" db="EMBL/GenBank/DDBJ databases">
        <title>Hymenobacter gummosus sp. nov., isolated from a spring.</title>
        <authorList>
            <person name="Nie L."/>
        </authorList>
    </citation>
    <scope>NUCLEOTIDE SEQUENCE [LARGE SCALE GENOMIC DNA]</scope>
    <source>
        <strain evidence="3 4">KCTC 52166</strain>
    </source>
</reference>
<organism evidence="3 4">
    <name type="scientific">Hymenobacter gummosus</name>
    <dbReference type="NCBI Taxonomy" id="1776032"/>
    <lineage>
        <taxon>Bacteria</taxon>
        <taxon>Pseudomonadati</taxon>
        <taxon>Bacteroidota</taxon>
        <taxon>Cytophagia</taxon>
        <taxon>Cytophagales</taxon>
        <taxon>Hymenobacteraceae</taxon>
        <taxon>Hymenobacter</taxon>
    </lineage>
</organism>
<dbReference type="EMBL" id="RXOF01000001">
    <property type="protein sequence ID" value="RTQ53703.1"/>
    <property type="molecule type" value="Genomic_DNA"/>
</dbReference>
<gene>
    <name evidence="3" type="ORF">EJV47_02920</name>
</gene>
<comment type="caution">
    <text evidence="3">The sequence shown here is derived from an EMBL/GenBank/DDBJ whole genome shotgun (WGS) entry which is preliminary data.</text>
</comment>
<evidence type="ECO:0000313" key="3">
    <source>
        <dbReference type="EMBL" id="RTQ53703.1"/>
    </source>
</evidence>
<feature type="signal peptide" evidence="1">
    <location>
        <begin position="1"/>
        <end position="34"/>
    </location>
</feature>
<proteinExistence type="predicted"/>
<dbReference type="Proteomes" id="UP000282184">
    <property type="component" value="Unassembled WGS sequence"/>
</dbReference>
<dbReference type="Pfam" id="PF18962">
    <property type="entry name" value="Por_Secre_tail"/>
    <property type="match status" value="1"/>
</dbReference>
<dbReference type="InterPro" id="IPR026444">
    <property type="entry name" value="Secre_tail"/>
</dbReference>
<name>A0A431U8Z1_9BACT</name>
<evidence type="ECO:0000259" key="2">
    <source>
        <dbReference type="Pfam" id="PF18962"/>
    </source>
</evidence>